<accession>A0A9D4U897</accession>
<dbReference type="InterPro" id="IPR006598">
    <property type="entry name" value="CAP10"/>
</dbReference>
<keyword evidence="3" id="KW-1133">Transmembrane helix</keyword>
<keyword evidence="3" id="KW-0472">Membrane</keyword>
<dbReference type="PANTHER" id="PTHR12203">
    <property type="entry name" value="KDEL LYS-ASP-GLU-LEU CONTAINING - RELATED"/>
    <property type="match status" value="1"/>
</dbReference>
<dbReference type="OrthoDB" id="202415at2759"/>
<evidence type="ECO:0000259" key="4">
    <source>
        <dbReference type="SMART" id="SM00672"/>
    </source>
</evidence>
<evidence type="ECO:0000256" key="3">
    <source>
        <dbReference type="SAM" id="Phobius"/>
    </source>
</evidence>
<evidence type="ECO:0000256" key="2">
    <source>
        <dbReference type="ARBA" id="ARBA00022679"/>
    </source>
</evidence>
<sequence>MAGRKLRPNYRSQGTLDVIASLLRSRFTTFINCGILLLLIAIATALIYYEANYVALNIKTVAGDNLRPTPWHKFPLPDSDNWNRASRLPTILKCNYLSCLSDILGPISHTQFHSNLMDLCPSFFQWIYEDLSPWRHNKITRESLKAAQQHAAFRVVIVGGRLYIEFYYACVLPRALFTLWGLLQLLEKYPGMVPDVDLMFDCMDRPSVKKADYEHKGSPPPLFRYCGHKEAYDIPFPDWSFWGWPQIDISPWTEEVQSIYSSSKVLKWEDRKPNAYWKGNPDVGSKVREDLLRCNKTKDSDWGAEIYRQNWWAEGLDGFRNSKLSQQCKHRYKIYTEGHAWSVSFKYIFACDSPVLVAIPTYHEFFTRGLIPTVHYWPIRRDRLCPSIKFAVNWGNEHPTEAKAIGNAGQEFIWRNLTMDYVLFFALRMIPKSKSF</sequence>
<gene>
    <name evidence="5" type="ORF">GOP47_0021881</name>
</gene>
<comment type="caution">
    <text evidence="5">The sequence shown here is derived from an EMBL/GenBank/DDBJ whole genome shotgun (WGS) entry which is preliminary data.</text>
</comment>
<dbReference type="AlphaFoldDB" id="A0A9D4U897"/>
<evidence type="ECO:0000313" key="5">
    <source>
        <dbReference type="EMBL" id="KAI5063334.1"/>
    </source>
</evidence>
<dbReference type="GO" id="GO:0016740">
    <property type="term" value="F:transferase activity"/>
    <property type="evidence" value="ECO:0007669"/>
    <property type="project" value="UniProtKB-KW"/>
</dbReference>
<dbReference type="SMART" id="SM00672">
    <property type="entry name" value="CAP10"/>
    <property type="match status" value="1"/>
</dbReference>
<evidence type="ECO:0000313" key="6">
    <source>
        <dbReference type="Proteomes" id="UP000886520"/>
    </source>
</evidence>
<evidence type="ECO:0000256" key="1">
    <source>
        <dbReference type="ARBA" id="ARBA00010118"/>
    </source>
</evidence>
<name>A0A9D4U897_ADICA</name>
<reference evidence="5" key="1">
    <citation type="submission" date="2021-01" db="EMBL/GenBank/DDBJ databases">
        <title>Adiantum capillus-veneris genome.</title>
        <authorList>
            <person name="Fang Y."/>
            <person name="Liao Q."/>
        </authorList>
    </citation>
    <scope>NUCLEOTIDE SEQUENCE</scope>
    <source>
        <strain evidence="5">H3</strain>
        <tissue evidence="5">Leaf</tissue>
    </source>
</reference>
<dbReference type="Proteomes" id="UP000886520">
    <property type="component" value="Chromosome 21"/>
</dbReference>
<keyword evidence="2" id="KW-0808">Transferase</keyword>
<keyword evidence="6" id="KW-1185">Reference proteome</keyword>
<dbReference type="PANTHER" id="PTHR12203:SF35">
    <property type="entry name" value="PROTEIN O-GLUCOSYLTRANSFERASE 1"/>
    <property type="match status" value="1"/>
</dbReference>
<dbReference type="InterPro" id="IPR051091">
    <property type="entry name" value="O-Glucosyltr/Glycosyltrsf_90"/>
</dbReference>
<organism evidence="5 6">
    <name type="scientific">Adiantum capillus-veneris</name>
    <name type="common">Maidenhair fern</name>
    <dbReference type="NCBI Taxonomy" id="13818"/>
    <lineage>
        <taxon>Eukaryota</taxon>
        <taxon>Viridiplantae</taxon>
        <taxon>Streptophyta</taxon>
        <taxon>Embryophyta</taxon>
        <taxon>Tracheophyta</taxon>
        <taxon>Polypodiopsida</taxon>
        <taxon>Polypodiidae</taxon>
        <taxon>Polypodiales</taxon>
        <taxon>Pteridineae</taxon>
        <taxon>Pteridaceae</taxon>
        <taxon>Vittarioideae</taxon>
        <taxon>Adiantum</taxon>
    </lineage>
</organism>
<dbReference type="EMBL" id="JABFUD020000021">
    <property type="protein sequence ID" value="KAI5063334.1"/>
    <property type="molecule type" value="Genomic_DNA"/>
</dbReference>
<keyword evidence="3" id="KW-0812">Transmembrane</keyword>
<feature type="domain" description="Glycosyl transferase CAP10" evidence="4">
    <location>
        <begin position="192"/>
        <end position="434"/>
    </location>
</feature>
<feature type="transmembrane region" description="Helical" evidence="3">
    <location>
        <begin position="29"/>
        <end position="49"/>
    </location>
</feature>
<proteinExistence type="inferred from homology"/>
<comment type="similarity">
    <text evidence="1">Belongs to the glycosyltransferase 90 family.</text>
</comment>
<protein>
    <recommendedName>
        <fullName evidence="4">Glycosyl transferase CAP10 domain-containing protein</fullName>
    </recommendedName>
</protein>
<dbReference type="Pfam" id="PF05686">
    <property type="entry name" value="Glyco_transf_90"/>
    <property type="match status" value="1"/>
</dbReference>